<evidence type="ECO:0000256" key="4">
    <source>
        <dbReference type="SAM" id="Phobius"/>
    </source>
</evidence>
<feature type="transmembrane region" description="Helical" evidence="4">
    <location>
        <begin position="237"/>
        <end position="257"/>
    </location>
</feature>
<evidence type="ECO:0000313" key="6">
    <source>
        <dbReference type="Proteomes" id="UP000317691"/>
    </source>
</evidence>
<sequence>MSARQEAKKAQGSPPRREAPAKVPFWLVLLLGGAVLAAALIPNWKSLGYDFVWDDPYVIGPHLDVKGWPDVAKLWNTPFDLLLKDEGFQRTYFRPATLFSLAFDRATSGENPRGFHAQNLFWYAAACLFLWLLAWEISGRPIAATAGTILFALHPTHPESVCFISGRTDLIAGASLFASLWAAARFGPRIRSPWRKLLPAALLLLPGLFAKEVALFGALLLPLALWLRDPQIRLGALARTSAAVAAAALLYLGMRAAALGPTPLPTLSPVQGAVPQLLTSVAAVARYVVLLIAPVTLTARHEIVETHAPDAVFLAGLLALIAIGAGAWILARRRSMWLLPLAIFAATLLPVCWVRILSGAIVAERFLFVPSAAIALAVALAPRRGDAGPFFLLASAAAALWLFTLLQPRVAIWKDEGTLFGSMLRESPNSPHVHGIIGGYYYRRRDLERAAYHYRRSYELYPRSGEMLLNLVAAEDELGRTDSAFVHVRKLNALYPEYGAGWYALGNIYARVYQPDSARIAYEQAIRLMPGFAQAENNLGAVLEQLGRFNEALAHYRRAEQILPGYPDAARNRSRLTATLQAKSDSAARR</sequence>
<feature type="transmembrane region" description="Helical" evidence="4">
    <location>
        <begin position="120"/>
        <end position="137"/>
    </location>
</feature>
<accession>A0A538TU96</accession>
<feature type="transmembrane region" description="Helical" evidence="4">
    <location>
        <begin position="200"/>
        <end position="225"/>
    </location>
</feature>
<feature type="repeat" description="TPR" evidence="3">
    <location>
        <begin position="499"/>
        <end position="532"/>
    </location>
</feature>
<evidence type="ECO:0000256" key="1">
    <source>
        <dbReference type="ARBA" id="ARBA00022737"/>
    </source>
</evidence>
<feature type="repeat" description="TPR" evidence="3">
    <location>
        <begin position="431"/>
        <end position="464"/>
    </location>
</feature>
<dbReference type="PROSITE" id="PS50293">
    <property type="entry name" value="TPR_REGION"/>
    <property type="match status" value="1"/>
</dbReference>
<evidence type="ECO:0000256" key="3">
    <source>
        <dbReference type="PROSITE-ProRule" id="PRU00339"/>
    </source>
</evidence>
<dbReference type="SMART" id="SM00028">
    <property type="entry name" value="TPR"/>
    <property type="match status" value="3"/>
</dbReference>
<dbReference type="Gene3D" id="1.25.40.10">
    <property type="entry name" value="Tetratricopeptide repeat domain"/>
    <property type="match status" value="2"/>
</dbReference>
<dbReference type="PANTHER" id="PTHR44227">
    <property type="match status" value="1"/>
</dbReference>
<proteinExistence type="predicted"/>
<evidence type="ECO:0000313" key="5">
    <source>
        <dbReference type="EMBL" id="TMQ67181.1"/>
    </source>
</evidence>
<dbReference type="Proteomes" id="UP000317691">
    <property type="component" value="Unassembled WGS sequence"/>
</dbReference>
<dbReference type="PANTHER" id="PTHR44227:SF3">
    <property type="entry name" value="PROTEIN O-MANNOSYL-TRANSFERASE TMTC4"/>
    <property type="match status" value="1"/>
</dbReference>
<protein>
    <submittedName>
        <fullName evidence="5">Tetratricopeptide repeat protein</fullName>
    </submittedName>
</protein>
<dbReference type="InterPro" id="IPR019734">
    <property type="entry name" value="TPR_rpt"/>
</dbReference>
<reference evidence="5 6" key="1">
    <citation type="journal article" date="2019" name="Nat. Microbiol.">
        <title>Mediterranean grassland soil C-N compound turnover is dependent on rainfall and depth, and is mediated by genomically divergent microorganisms.</title>
        <authorList>
            <person name="Diamond S."/>
            <person name="Andeer P.F."/>
            <person name="Li Z."/>
            <person name="Crits-Christoph A."/>
            <person name="Burstein D."/>
            <person name="Anantharaman K."/>
            <person name="Lane K.R."/>
            <person name="Thomas B.C."/>
            <person name="Pan C."/>
            <person name="Northen T.R."/>
            <person name="Banfield J.F."/>
        </authorList>
    </citation>
    <scope>NUCLEOTIDE SEQUENCE [LARGE SCALE GENOMIC DNA]</scope>
    <source>
        <strain evidence="5">WS_9</strain>
    </source>
</reference>
<dbReference type="InterPro" id="IPR013105">
    <property type="entry name" value="TPR_2"/>
</dbReference>
<dbReference type="InterPro" id="IPR011990">
    <property type="entry name" value="TPR-like_helical_dom_sf"/>
</dbReference>
<keyword evidence="1" id="KW-0677">Repeat</keyword>
<feature type="transmembrane region" description="Helical" evidence="4">
    <location>
        <begin position="311"/>
        <end position="331"/>
    </location>
</feature>
<dbReference type="SUPFAM" id="SSF48452">
    <property type="entry name" value="TPR-like"/>
    <property type="match status" value="1"/>
</dbReference>
<comment type="caution">
    <text evidence="5">The sequence shown here is derived from an EMBL/GenBank/DDBJ whole genome shotgun (WGS) entry which is preliminary data.</text>
</comment>
<feature type="repeat" description="TPR" evidence="3">
    <location>
        <begin position="533"/>
        <end position="566"/>
    </location>
</feature>
<keyword evidence="4" id="KW-1133">Transmembrane helix</keyword>
<feature type="transmembrane region" description="Helical" evidence="4">
    <location>
        <begin position="337"/>
        <end position="354"/>
    </location>
</feature>
<dbReference type="AlphaFoldDB" id="A0A538TU96"/>
<feature type="transmembrane region" description="Helical" evidence="4">
    <location>
        <begin position="366"/>
        <end position="382"/>
    </location>
</feature>
<dbReference type="Pfam" id="PF07719">
    <property type="entry name" value="TPR_2"/>
    <property type="match status" value="1"/>
</dbReference>
<dbReference type="PROSITE" id="PS50005">
    <property type="entry name" value="TPR"/>
    <property type="match status" value="3"/>
</dbReference>
<feature type="transmembrane region" description="Helical" evidence="4">
    <location>
        <begin position="170"/>
        <end position="188"/>
    </location>
</feature>
<name>A0A538TU96_UNCEI</name>
<feature type="transmembrane region" description="Helical" evidence="4">
    <location>
        <begin position="21"/>
        <end position="41"/>
    </location>
</feature>
<dbReference type="InterPro" id="IPR052346">
    <property type="entry name" value="O-mannosyl-transferase_TMTC"/>
</dbReference>
<evidence type="ECO:0000256" key="2">
    <source>
        <dbReference type="ARBA" id="ARBA00022803"/>
    </source>
</evidence>
<keyword evidence="4" id="KW-0472">Membrane</keyword>
<feature type="transmembrane region" description="Helical" evidence="4">
    <location>
        <begin position="388"/>
        <end position="406"/>
    </location>
</feature>
<organism evidence="5 6">
    <name type="scientific">Eiseniibacteriota bacterium</name>
    <dbReference type="NCBI Taxonomy" id="2212470"/>
    <lineage>
        <taxon>Bacteria</taxon>
        <taxon>Candidatus Eiseniibacteriota</taxon>
    </lineage>
</organism>
<dbReference type="Pfam" id="PF00515">
    <property type="entry name" value="TPR_1"/>
    <property type="match status" value="1"/>
</dbReference>
<keyword evidence="4" id="KW-0812">Transmembrane</keyword>
<feature type="transmembrane region" description="Helical" evidence="4">
    <location>
        <begin position="277"/>
        <end position="299"/>
    </location>
</feature>
<keyword evidence="2 3" id="KW-0802">TPR repeat</keyword>
<dbReference type="EMBL" id="VBOZ01000003">
    <property type="protein sequence ID" value="TMQ67181.1"/>
    <property type="molecule type" value="Genomic_DNA"/>
</dbReference>
<gene>
    <name evidence="5" type="ORF">E6K79_00660</name>
</gene>